<dbReference type="EMBL" id="JOJR01001141">
    <property type="protein sequence ID" value="RCN32183.1"/>
    <property type="molecule type" value="Genomic_DNA"/>
</dbReference>
<feature type="compositionally biased region" description="Basic and acidic residues" evidence="1">
    <location>
        <begin position="86"/>
        <end position="102"/>
    </location>
</feature>
<evidence type="ECO:0000256" key="1">
    <source>
        <dbReference type="SAM" id="MobiDB-lite"/>
    </source>
</evidence>
<organism evidence="2 3">
    <name type="scientific">Ancylostoma caninum</name>
    <name type="common">Dog hookworm</name>
    <dbReference type="NCBI Taxonomy" id="29170"/>
    <lineage>
        <taxon>Eukaryota</taxon>
        <taxon>Metazoa</taxon>
        <taxon>Ecdysozoa</taxon>
        <taxon>Nematoda</taxon>
        <taxon>Chromadorea</taxon>
        <taxon>Rhabditida</taxon>
        <taxon>Rhabditina</taxon>
        <taxon>Rhabditomorpha</taxon>
        <taxon>Strongyloidea</taxon>
        <taxon>Ancylostomatidae</taxon>
        <taxon>Ancylostomatinae</taxon>
        <taxon>Ancylostoma</taxon>
    </lineage>
</organism>
<dbReference type="STRING" id="29170.A0A368FJ73"/>
<dbReference type="OrthoDB" id="5827633at2759"/>
<dbReference type="GO" id="GO:0005681">
    <property type="term" value="C:spliceosomal complex"/>
    <property type="evidence" value="ECO:0007669"/>
    <property type="project" value="InterPro"/>
</dbReference>
<gene>
    <name evidence="2" type="ORF">ANCCAN_22023</name>
</gene>
<proteinExistence type="predicted"/>
<dbReference type="InterPro" id="IPR017862">
    <property type="entry name" value="SKI-int_prot_SKIP"/>
</dbReference>
<comment type="caution">
    <text evidence="2">The sequence shown here is derived from an EMBL/GenBank/DDBJ whole genome shotgun (WGS) entry which is preliminary data.</text>
</comment>
<reference evidence="2 3" key="1">
    <citation type="submission" date="2014-10" db="EMBL/GenBank/DDBJ databases">
        <title>Draft genome of the hookworm Ancylostoma caninum.</title>
        <authorList>
            <person name="Mitreva M."/>
        </authorList>
    </citation>
    <scope>NUCLEOTIDE SEQUENCE [LARGE SCALE GENOMIC DNA]</scope>
    <source>
        <strain evidence="2 3">Baltimore</strain>
    </source>
</reference>
<dbReference type="Proteomes" id="UP000252519">
    <property type="component" value="Unassembled WGS sequence"/>
</dbReference>
<dbReference type="GO" id="GO:0000398">
    <property type="term" value="P:mRNA splicing, via spliceosome"/>
    <property type="evidence" value="ECO:0007669"/>
    <property type="project" value="InterPro"/>
</dbReference>
<keyword evidence="3" id="KW-1185">Reference proteome</keyword>
<name>A0A368FJ73_ANCCA</name>
<evidence type="ECO:0000313" key="3">
    <source>
        <dbReference type="Proteomes" id="UP000252519"/>
    </source>
</evidence>
<accession>A0A368FJ73</accession>
<feature type="region of interest" description="Disordered" evidence="1">
    <location>
        <begin position="80"/>
        <end position="102"/>
    </location>
</feature>
<dbReference type="PANTHER" id="PTHR12096">
    <property type="entry name" value="NUCLEAR PROTEIN SKIP-RELATED"/>
    <property type="match status" value="1"/>
</dbReference>
<dbReference type="AlphaFoldDB" id="A0A368FJ73"/>
<evidence type="ECO:0000313" key="2">
    <source>
        <dbReference type="EMBL" id="RCN32183.1"/>
    </source>
</evidence>
<sequence>MFHKHIKKQLTEIFPSRISGDFSGKNIDKDVYGDDLDKIINTQRFVPDKGFSGAEGSSRGAGPVQFEREQDVFGLGDLFQQVKNKRGGDRDGDREDSKRARH</sequence>
<protein>
    <submittedName>
        <fullName evidence="2">Uncharacterized protein</fullName>
    </submittedName>
</protein>